<name>A0A7Y9J242_9ACTN</name>
<dbReference type="Gene3D" id="3.40.50.720">
    <property type="entry name" value="NAD(P)-binding Rossmann-like Domain"/>
    <property type="match status" value="1"/>
</dbReference>
<dbReference type="InterPro" id="IPR051604">
    <property type="entry name" value="Ergot_Alk_Oxidoreductase"/>
</dbReference>
<reference evidence="2 3" key="1">
    <citation type="submission" date="2020-07" db="EMBL/GenBank/DDBJ databases">
        <title>Sequencing the genomes of 1000 actinobacteria strains.</title>
        <authorList>
            <person name="Klenk H.-P."/>
        </authorList>
    </citation>
    <scope>NUCLEOTIDE SEQUENCE [LARGE SCALE GENOMIC DNA]</scope>
    <source>
        <strain evidence="2 3">DSM 7487</strain>
    </source>
</reference>
<dbReference type="AlphaFoldDB" id="A0A7Y9J242"/>
<evidence type="ECO:0000259" key="1">
    <source>
        <dbReference type="Pfam" id="PF13460"/>
    </source>
</evidence>
<gene>
    <name evidence="2" type="ORF">BJ968_003366</name>
</gene>
<dbReference type="InterPro" id="IPR016040">
    <property type="entry name" value="NAD(P)-bd_dom"/>
</dbReference>
<protein>
    <submittedName>
        <fullName evidence="2">Uncharacterized protein YbjT (DUF2867 family)</fullName>
    </submittedName>
</protein>
<dbReference type="InterPro" id="IPR036291">
    <property type="entry name" value="NAD(P)-bd_dom_sf"/>
</dbReference>
<dbReference type="SUPFAM" id="SSF51735">
    <property type="entry name" value="NAD(P)-binding Rossmann-fold domains"/>
    <property type="match status" value="1"/>
</dbReference>
<sequence>MPAPTRPEPTTPSRVLVTGATGDVGTHLVTELTTRGTPFRVLCRRPDQVRAFTDRGVEAVLGSFEDGASLREAMRGCDQVFLNTPPGLEQFRQNRDAVDAAVAAGVRHVVKVSASDANPRSAIPWARDHALADEHLRRSGLAWTRLLPGAFTKNLLVEASAIRRGWLPQTSGHGATAWIDVADVAAVGARVLTDPAVQGGTGEDGRTYRLTGDRPLSYPEVAGVLTTVLGRRVRYVHVPAPAFYGVLRLSGTPAWQAKGLVHQFVDVVRRGQDDGRLCSSDVPDLLGRPAVTVAEFAAAHRAELSAA</sequence>
<dbReference type="Pfam" id="PF13460">
    <property type="entry name" value="NAD_binding_10"/>
    <property type="match status" value="1"/>
</dbReference>
<dbReference type="PANTHER" id="PTHR43162">
    <property type="match status" value="1"/>
</dbReference>
<comment type="caution">
    <text evidence="2">The sequence shown here is derived from an EMBL/GenBank/DDBJ whole genome shotgun (WGS) entry which is preliminary data.</text>
</comment>
<proteinExistence type="predicted"/>
<evidence type="ECO:0000313" key="3">
    <source>
        <dbReference type="Proteomes" id="UP000521922"/>
    </source>
</evidence>
<dbReference type="EMBL" id="JACCBB010000001">
    <property type="protein sequence ID" value="NYD23826.1"/>
    <property type="molecule type" value="Genomic_DNA"/>
</dbReference>
<keyword evidence="3" id="KW-1185">Reference proteome</keyword>
<dbReference type="Gene3D" id="3.90.25.10">
    <property type="entry name" value="UDP-galactose 4-epimerase, domain 1"/>
    <property type="match status" value="1"/>
</dbReference>
<dbReference type="RefSeq" id="WP_179753829.1">
    <property type="nucleotide sequence ID" value="NZ_BAAAGN010000003.1"/>
</dbReference>
<organism evidence="2 3">
    <name type="scientific">Kineococcus aurantiacus</name>
    <dbReference type="NCBI Taxonomy" id="37633"/>
    <lineage>
        <taxon>Bacteria</taxon>
        <taxon>Bacillati</taxon>
        <taxon>Actinomycetota</taxon>
        <taxon>Actinomycetes</taxon>
        <taxon>Kineosporiales</taxon>
        <taxon>Kineosporiaceae</taxon>
        <taxon>Kineococcus</taxon>
    </lineage>
</organism>
<feature type="domain" description="NAD(P)-binding" evidence="1">
    <location>
        <begin position="19"/>
        <end position="195"/>
    </location>
</feature>
<evidence type="ECO:0000313" key="2">
    <source>
        <dbReference type="EMBL" id="NYD23826.1"/>
    </source>
</evidence>
<dbReference type="Proteomes" id="UP000521922">
    <property type="component" value="Unassembled WGS sequence"/>
</dbReference>
<dbReference type="PANTHER" id="PTHR43162:SF1">
    <property type="entry name" value="PRESTALK A DIFFERENTIATION PROTEIN A"/>
    <property type="match status" value="1"/>
</dbReference>
<accession>A0A7Y9J242</accession>